<accession>A0A1H9TQ35</accession>
<name>A0A1H9TQ35_9SPHI</name>
<dbReference type="EMBL" id="FOGG01000024">
    <property type="protein sequence ID" value="SER99225.1"/>
    <property type="molecule type" value="Genomic_DNA"/>
</dbReference>
<reference evidence="1 2" key="1">
    <citation type="submission" date="2016-10" db="EMBL/GenBank/DDBJ databases">
        <authorList>
            <person name="de Groot N.N."/>
        </authorList>
    </citation>
    <scope>NUCLEOTIDE SEQUENCE [LARGE SCALE GENOMIC DNA]</scope>
    <source>
        <strain evidence="1 2">DSM 18610</strain>
    </source>
</reference>
<dbReference type="RefSeq" id="WP_090886497.1">
    <property type="nucleotide sequence ID" value="NZ_FOGG01000024.1"/>
</dbReference>
<proteinExistence type="predicted"/>
<sequence>MGLLKYALLGAAAVYGYQYATKKRVTDGKSLVDDFKEKSPEIIDKIKEFGQNMKRDFRQTSDLY</sequence>
<organism evidence="1 2">
    <name type="scientific">Pedobacter rhizosphaerae</name>
    <dbReference type="NCBI Taxonomy" id="390241"/>
    <lineage>
        <taxon>Bacteria</taxon>
        <taxon>Pseudomonadati</taxon>
        <taxon>Bacteroidota</taxon>
        <taxon>Sphingobacteriia</taxon>
        <taxon>Sphingobacteriales</taxon>
        <taxon>Sphingobacteriaceae</taxon>
        <taxon>Pedobacter</taxon>
    </lineage>
</organism>
<dbReference type="STRING" id="390241.SAMN04488023_12425"/>
<gene>
    <name evidence="1" type="ORF">SAMN04488023_12425</name>
</gene>
<protein>
    <submittedName>
        <fullName evidence="1">Uncharacterized protein</fullName>
    </submittedName>
</protein>
<evidence type="ECO:0000313" key="1">
    <source>
        <dbReference type="EMBL" id="SER99225.1"/>
    </source>
</evidence>
<keyword evidence="2" id="KW-1185">Reference proteome</keyword>
<dbReference type="OrthoDB" id="798795at2"/>
<dbReference type="Proteomes" id="UP000199572">
    <property type="component" value="Unassembled WGS sequence"/>
</dbReference>
<dbReference type="AlphaFoldDB" id="A0A1H9TQ35"/>
<evidence type="ECO:0000313" key="2">
    <source>
        <dbReference type="Proteomes" id="UP000199572"/>
    </source>
</evidence>